<feature type="domain" description="Baseplate protein J-like barrel" evidence="2">
    <location>
        <begin position="85"/>
        <end position="164"/>
    </location>
</feature>
<dbReference type="PANTHER" id="PTHR37829">
    <property type="entry name" value="PHAGE-LIKE ELEMENT PBSX PROTEIN XKDT"/>
    <property type="match status" value="1"/>
</dbReference>
<evidence type="ECO:0000313" key="5">
    <source>
        <dbReference type="EMBL" id="NBI80425.1"/>
    </source>
</evidence>
<dbReference type="Pfam" id="PF26078">
    <property type="entry name" value="Baseplate_J_M"/>
    <property type="match status" value="1"/>
</dbReference>
<evidence type="ECO:0000313" key="6">
    <source>
        <dbReference type="Proteomes" id="UP000446348"/>
    </source>
</evidence>
<dbReference type="OrthoDB" id="2554267at2"/>
<dbReference type="InterPro" id="IPR058530">
    <property type="entry name" value="Baseplate_J-like_C"/>
</dbReference>
<evidence type="ECO:0000259" key="3">
    <source>
        <dbReference type="Pfam" id="PF26078"/>
    </source>
</evidence>
<dbReference type="PANTHER" id="PTHR37829:SF3">
    <property type="entry name" value="PROTEIN JAYE-RELATED"/>
    <property type="match status" value="1"/>
</dbReference>
<dbReference type="EMBL" id="QXWZ01000058">
    <property type="protein sequence ID" value="NBI80425.1"/>
    <property type="molecule type" value="Genomic_DNA"/>
</dbReference>
<dbReference type="Pfam" id="PF26079">
    <property type="entry name" value="Baseplate_J_C"/>
    <property type="match status" value="1"/>
</dbReference>
<proteinExistence type="inferred from homology"/>
<name>A0A845RNP6_9FIRM</name>
<protein>
    <submittedName>
        <fullName evidence="5">Baseplate J/gp47 family protein</fullName>
    </submittedName>
</protein>
<dbReference type="InterPro" id="IPR006949">
    <property type="entry name" value="Barrel_Baseplate_J-like"/>
</dbReference>
<reference evidence="5 6" key="1">
    <citation type="submission" date="2018-08" db="EMBL/GenBank/DDBJ databases">
        <title>Murine metabolic-syndrome-specific gut microbial biobank.</title>
        <authorList>
            <person name="Liu C."/>
        </authorList>
    </citation>
    <scope>NUCLEOTIDE SEQUENCE [LARGE SCALE GENOMIC DNA]</scope>
    <source>
        <strain evidence="5 6">X69</strain>
    </source>
</reference>
<dbReference type="RefSeq" id="WP_160211091.1">
    <property type="nucleotide sequence ID" value="NZ_QXWZ01000058.1"/>
</dbReference>
<dbReference type="Pfam" id="PF04865">
    <property type="entry name" value="Baseplate_J"/>
    <property type="match status" value="1"/>
</dbReference>
<sequence>MGYTFEEIRDRIKDRLQNPTSTIEGTFSMDNAQAVAQELARIHNMEIEPLLDAAFLDTAAGENLDRRAMDFNETRRQAAASTGKLKFTGSDGTYIPMGFTAACAALSFETTAAARIGANGEAMVNAVCRTPGSVGNVAAGAVGTLISAVPGVESVTNPQAFEGGADIESDGAFRARLLEKIRKPITSGNENHYVYWAKQVSGVGNARCFGTWNGPGTVKVTIISDTGGVPDDTLVERVKSYILENKPIGAELTVAKAQPLPINIEGTLILASGHEMDAVVQAAKDTVAAYLAQIAFLDTAGTTQYLSYHKIGELIFSTPGVNDLRDLLLNGQTSTIEIGPEEFCRLGEVDLHA</sequence>
<comment type="caution">
    <text evidence="5">The sequence shown here is derived from an EMBL/GenBank/DDBJ whole genome shotgun (WGS) entry which is preliminary data.</text>
</comment>
<comment type="similarity">
    <text evidence="1">Belongs to the Mu gp47/PBSX XkdT family.</text>
</comment>
<evidence type="ECO:0000256" key="1">
    <source>
        <dbReference type="ARBA" id="ARBA00038087"/>
    </source>
</evidence>
<feature type="domain" description="Baseplate J-like C-terminal" evidence="4">
    <location>
        <begin position="262"/>
        <end position="350"/>
    </location>
</feature>
<dbReference type="Proteomes" id="UP000446348">
    <property type="component" value="Unassembled WGS sequence"/>
</dbReference>
<organism evidence="5 6">
    <name type="scientific">Anaerotruncus colihominis</name>
    <dbReference type="NCBI Taxonomy" id="169435"/>
    <lineage>
        <taxon>Bacteria</taxon>
        <taxon>Bacillati</taxon>
        <taxon>Bacillota</taxon>
        <taxon>Clostridia</taxon>
        <taxon>Eubacteriales</taxon>
        <taxon>Oscillospiraceae</taxon>
        <taxon>Anaerotruncus</taxon>
    </lineage>
</organism>
<accession>A0A845RNP6</accession>
<evidence type="ECO:0000259" key="4">
    <source>
        <dbReference type="Pfam" id="PF26079"/>
    </source>
</evidence>
<dbReference type="InterPro" id="IPR052399">
    <property type="entry name" value="Phage_Baseplate_Assmbl_Protein"/>
</dbReference>
<feature type="domain" description="Baseplate J-like central" evidence="3">
    <location>
        <begin position="186"/>
        <end position="255"/>
    </location>
</feature>
<dbReference type="AlphaFoldDB" id="A0A845RNP6"/>
<dbReference type="InterPro" id="IPR058531">
    <property type="entry name" value="Baseplate_J_M"/>
</dbReference>
<gene>
    <name evidence="5" type="ORF">D3Z39_16535</name>
</gene>
<evidence type="ECO:0000259" key="2">
    <source>
        <dbReference type="Pfam" id="PF04865"/>
    </source>
</evidence>